<accession>A0ABY0FN65</accession>
<sequence>MITLSEEAATSALSDNTWGLATEEPEAKDNEIFYSLPESDLPYGTYTGATVDYSAEENAVATVTFDGNGLYFDGDEEQTTNVVKYVAGSLGETMYSHTTNLNDAGEVIDQNNRMYPINTSETFVYKFANMQNIYLDLVKTGSDSCGVSENDDAYFSFWIGEKPNYTAADNYSEGVKVFGNTTGKYVFGMYATNESLETNIDGDSLTLAYHVGAGGSSRGCSSGYGYYAKITGYNNNEIFSGEYETPATTETEDYEFLGWSTDPNAGAATYTTVNDLLNPNTFTISEGGNITLYAIWRSTTPFNISYNGNGATGSMESTESEQTETLSHSDVLLGDTASLYAPNYKKTGYGFVGWSADNDAWTHLTDNDESNDPKIYGPNQTIIVDGTIVKGIDSTTNTSTLYAVWAPAEMNGNDPVYLQNWTGCSAMTATTYEDGVLTVGKNTITALTDSRDGEVYTIAKLADGNCWMTENLRLDNSVAEGDTPTTQELSTTNTNHPSLPLTNDYSAQTTSNRLSASSNNWCTDWDQAACYDQSIINTNNSDLGNTDLTASYNASGDNAQWYSYGNNYNWYSATAGNGKQETDSNVTVEGDLCPAGWQLPYGGSGDGSEGNNKGNTNGGFYYLNQQMGGNTSSTDSNNWRSFPNNFVYSGYWYGSSAYNRGYYGYYWSSTAN</sequence>
<reference evidence="2 3" key="1">
    <citation type="journal article" date="2018" name="bioRxiv">
        <title>Evidence of independent acquisition and adaption of ultra-small bacteria to human hosts across the highly diverse yet reduced genomes of the phylum Saccharibacteria.</title>
        <authorList>
            <person name="McLean J.S."/>
            <person name="Bor B."/>
            <person name="To T.T."/>
            <person name="Liu Q."/>
            <person name="Kearns K.A."/>
            <person name="Solden L.M."/>
            <person name="Wrighton K.C."/>
            <person name="He X."/>
            <person name="Shi W."/>
        </authorList>
    </citation>
    <scope>NUCLEOTIDE SEQUENCE [LARGE SCALE GENOMIC DNA]</scope>
    <source>
        <strain evidence="2 3">TM7_G3_2_Rum_HOT_351B</strain>
    </source>
</reference>
<proteinExistence type="predicted"/>
<comment type="caution">
    <text evidence="2">The sequence shown here is derived from an EMBL/GenBank/DDBJ whole genome shotgun (WGS) entry which is preliminary data.</text>
</comment>
<reference evidence="2 3" key="2">
    <citation type="journal article" date="2020" name="Cell Rep.">
        <title>Acquisition and Adaptation of Ultra-small Parasitic Reduced Genome Bacteria to Mammalian Hosts.</title>
        <authorList>
            <person name="McLean J.S."/>
            <person name="Bor B."/>
            <person name="Kerns K.A."/>
            <person name="Liu Q."/>
            <person name="To T.T."/>
            <person name="Solden L."/>
            <person name="Hendrickson E.L."/>
            <person name="Wrighton K."/>
            <person name="Shi W."/>
            <person name="He X."/>
        </authorList>
    </citation>
    <scope>NUCLEOTIDE SEQUENCE [LARGE SCALE GENOMIC DNA]</scope>
    <source>
        <strain evidence="2 3">TM7_G3_2_Rum_HOT_351B</strain>
    </source>
</reference>
<keyword evidence="3" id="KW-1185">Reference proteome</keyword>
<feature type="compositionally biased region" description="Polar residues" evidence="1">
    <location>
        <begin position="483"/>
        <end position="500"/>
    </location>
</feature>
<dbReference type="Proteomes" id="UP001191019">
    <property type="component" value="Unassembled WGS sequence"/>
</dbReference>
<dbReference type="EMBL" id="PRLM01000005">
    <property type="protein sequence ID" value="RYC74649.1"/>
    <property type="molecule type" value="Genomic_DNA"/>
</dbReference>
<name>A0ABY0FN65_9BACT</name>
<dbReference type="Gene3D" id="2.60.40.4270">
    <property type="entry name" value="Listeria-Bacteroides repeat domain"/>
    <property type="match status" value="2"/>
</dbReference>
<evidence type="ECO:0000313" key="3">
    <source>
        <dbReference type="Proteomes" id="UP001191019"/>
    </source>
</evidence>
<evidence type="ECO:0000256" key="1">
    <source>
        <dbReference type="SAM" id="MobiDB-lite"/>
    </source>
</evidence>
<dbReference type="InterPro" id="IPR042229">
    <property type="entry name" value="Listeria/Bacterioides_rpt_sf"/>
</dbReference>
<evidence type="ECO:0008006" key="4">
    <source>
        <dbReference type="Google" id="ProtNLM"/>
    </source>
</evidence>
<dbReference type="RefSeq" id="WP_129735090.1">
    <property type="nucleotide sequence ID" value="NZ_PRLM01000005.1"/>
</dbReference>
<organism evidence="2 3">
    <name type="scientific">Candidatus Nanosyncoccus alces</name>
    <dbReference type="NCBI Taxonomy" id="2171997"/>
    <lineage>
        <taxon>Bacteria</taxon>
        <taxon>Candidatus Saccharimonadota</taxon>
        <taxon>Candidatus Nanosyncoccalia</taxon>
        <taxon>Candidatus Nanosyncoccales</taxon>
        <taxon>Candidatus Nanosyncoccaceae</taxon>
        <taxon>Candidatus Nanosyncoccus</taxon>
    </lineage>
</organism>
<feature type="region of interest" description="Disordered" evidence="1">
    <location>
        <begin position="478"/>
        <end position="500"/>
    </location>
</feature>
<evidence type="ECO:0000313" key="2">
    <source>
        <dbReference type="EMBL" id="RYC74649.1"/>
    </source>
</evidence>
<protein>
    <recommendedName>
        <fullName evidence="4">Fibrobacter succinogenes major paralogous domain-containing protein</fullName>
    </recommendedName>
</protein>
<gene>
    <name evidence="2" type="ORF">G3RUM_00517</name>
</gene>